<gene>
    <name evidence="1" type="ORF">R5W23_001553</name>
</gene>
<comment type="caution">
    <text evidence="1">The sequence shown here is derived from an EMBL/GenBank/DDBJ whole genome shotgun (WGS) entry which is preliminary data.</text>
</comment>
<sequence>MFGEVLIQMGAHYDVQAEQVEAAIALGPRLVVIGSTSFWGHDSHPLCEAIATELAEFAALVVITGGMDGVGRTFGRAFAAARREVGRPENLFHLLPRGAGPCDSGVTLGAGADYRDRRELLGRVGHVYLVVEGGPGTAHEATVAAGRRVPVLPLGRTGGHAADLHIRTTCPPGLSKVDWDLMADEGIPHGRVVAAVGRLVRQAVVGSAKLGAVPDTAG</sequence>
<organism evidence="1 2">
    <name type="scientific">Gemmata algarum</name>
    <dbReference type="NCBI Taxonomy" id="2975278"/>
    <lineage>
        <taxon>Bacteria</taxon>
        <taxon>Pseudomonadati</taxon>
        <taxon>Planctomycetota</taxon>
        <taxon>Planctomycetia</taxon>
        <taxon>Gemmatales</taxon>
        <taxon>Gemmataceae</taxon>
        <taxon>Gemmata</taxon>
    </lineage>
</organism>
<dbReference type="Pfam" id="PF18306">
    <property type="entry name" value="LDcluster4"/>
    <property type="match status" value="1"/>
</dbReference>
<name>A0ABU5F328_9BACT</name>
<accession>A0ABU5F328</accession>
<dbReference type="Proteomes" id="UP001272242">
    <property type="component" value="Unassembled WGS sequence"/>
</dbReference>
<reference evidence="2" key="1">
    <citation type="journal article" date="2023" name="Mar. Drugs">
        <title>Gemmata algarum, a Novel Planctomycete Isolated from an Algal Mat, Displays Antimicrobial Activity.</title>
        <authorList>
            <person name="Kumar G."/>
            <person name="Kallscheuer N."/>
            <person name="Kashif M."/>
            <person name="Ahamad S."/>
            <person name="Jagadeeshwari U."/>
            <person name="Pannikurungottu S."/>
            <person name="Haufschild T."/>
            <person name="Kabuu M."/>
            <person name="Sasikala C."/>
            <person name="Jogler C."/>
            <person name="Ramana C."/>
        </authorList>
    </citation>
    <scope>NUCLEOTIDE SEQUENCE [LARGE SCALE GENOMIC DNA]</scope>
    <source>
        <strain evidence="2">JC673</strain>
    </source>
</reference>
<dbReference type="RefSeq" id="WP_320686913.1">
    <property type="nucleotide sequence ID" value="NZ_JAXBLV010000178.1"/>
</dbReference>
<protein>
    <submittedName>
        <fullName evidence="1">Uncharacterized protein</fullName>
    </submittedName>
</protein>
<keyword evidence="2" id="KW-1185">Reference proteome</keyword>
<proteinExistence type="predicted"/>
<dbReference type="SUPFAM" id="SSF102405">
    <property type="entry name" value="MCP/YpsA-like"/>
    <property type="match status" value="1"/>
</dbReference>
<dbReference type="InterPro" id="IPR041164">
    <property type="entry name" value="LDcluster4"/>
</dbReference>
<evidence type="ECO:0000313" key="2">
    <source>
        <dbReference type="Proteomes" id="UP001272242"/>
    </source>
</evidence>
<evidence type="ECO:0000313" key="1">
    <source>
        <dbReference type="EMBL" id="MDY3560321.1"/>
    </source>
</evidence>
<dbReference type="EMBL" id="JAXBLV010000178">
    <property type="protein sequence ID" value="MDY3560321.1"/>
    <property type="molecule type" value="Genomic_DNA"/>
</dbReference>
<dbReference type="Gene3D" id="3.40.50.450">
    <property type="match status" value="1"/>
</dbReference>